<feature type="compositionally biased region" description="Low complexity" evidence="1">
    <location>
        <begin position="20"/>
        <end position="30"/>
    </location>
</feature>
<dbReference type="InterPro" id="IPR041581">
    <property type="entry name" value="Glyoxalase_6"/>
</dbReference>
<evidence type="ECO:0000259" key="2">
    <source>
        <dbReference type="Pfam" id="PF18029"/>
    </source>
</evidence>
<dbReference type="Pfam" id="PF18029">
    <property type="entry name" value="Glyoxalase_6"/>
    <property type="match status" value="2"/>
</dbReference>
<feature type="domain" description="Glyoxalase-like" evidence="2">
    <location>
        <begin position="43"/>
        <end position="147"/>
    </location>
</feature>
<name>A0ABX8DBK9_9CELL</name>
<dbReference type="EMBL" id="CP074405">
    <property type="protein sequence ID" value="QVI64031.1"/>
    <property type="molecule type" value="Genomic_DNA"/>
</dbReference>
<dbReference type="PANTHER" id="PTHR35908">
    <property type="entry name" value="HYPOTHETICAL FUSION PROTEIN"/>
    <property type="match status" value="1"/>
</dbReference>
<dbReference type="CDD" id="cd06587">
    <property type="entry name" value="VOC"/>
    <property type="match status" value="1"/>
</dbReference>
<organism evidence="3 4">
    <name type="scientific">Cellulomonas wangleii</name>
    <dbReference type="NCBI Taxonomy" id="2816956"/>
    <lineage>
        <taxon>Bacteria</taxon>
        <taxon>Bacillati</taxon>
        <taxon>Actinomycetota</taxon>
        <taxon>Actinomycetes</taxon>
        <taxon>Micrococcales</taxon>
        <taxon>Cellulomonadaceae</taxon>
        <taxon>Cellulomonas</taxon>
    </lineage>
</organism>
<proteinExistence type="predicted"/>
<evidence type="ECO:0000313" key="3">
    <source>
        <dbReference type="EMBL" id="QVI64031.1"/>
    </source>
</evidence>
<protein>
    <submittedName>
        <fullName evidence="3">VOC family protein</fullName>
    </submittedName>
</protein>
<dbReference type="SUPFAM" id="SSF54593">
    <property type="entry name" value="Glyoxalase/Bleomycin resistance protein/Dihydroxybiphenyl dioxygenase"/>
    <property type="match status" value="2"/>
</dbReference>
<reference evidence="3 4" key="1">
    <citation type="submission" date="2021-05" db="EMBL/GenBank/DDBJ databases">
        <title>Novel species in genus Cellulomonas.</title>
        <authorList>
            <person name="Zhang G."/>
        </authorList>
    </citation>
    <scope>NUCLEOTIDE SEQUENCE [LARGE SCALE GENOMIC DNA]</scope>
    <source>
        <strain evidence="4">zg-ZUI222</strain>
    </source>
</reference>
<evidence type="ECO:0000313" key="4">
    <source>
        <dbReference type="Proteomes" id="UP000677804"/>
    </source>
</evidence>
<accession>A0ABX8DBK9</accession>
<feature type="domain" description="Glyoxalase-like" evidence="2">
    <location>
        <begin position="164"/>
        <end position="261"/>
    </location>
</feature>
<dbReference type="Proteomes" id="UP000677804">
    <property type="component" value="Chromosome"/>
</dbReference>
<gene>
    <name evidence="3" type="ORF">KG103_01825</name>
</gene>
<sequence length="264" mass="27905">MVGDRAPDAPAGTGDDPRSPTRAAARAPGYRARVPSRLTALDVDAHDPARAARFWSGLLGRTTVATADGVLVPGSATQLGLRFTASSAPRVGRDRMHLHLAGTDPADQRRTVESALRLGARHLDVGQRPEEGHVVLADPEGGELCVIEPGTSFLAGCGFLAELTCEGSREAGFFWSEVLDWPVVWDEGLQTAIQSPLGGTKVSWDGPITPRHGRARQRLDLTAVGDLADETARLTALGAALLGVRPDGTVELSDPDGNEFLLRV</sequence>
<dbReference type="PANTHER" id="PTHR35908:SF1">
    <property type="entry name" value="CONSERVED PROTEIN"/>
    <property type="match status" value="1"/>
</dbReference>
<evidence type="ECO:0000256" key="1">
    <source>
        <dbReference type="SAM" id="MobiDB-lite"/>
    </source>
</evidence>
<keyword evidence="4" id="KW-1185">Reference proteome</keyword>
<feature type="region of interest" description="Disordered" evidence="1">
    <location>
        <begin position="1"/>
        <end position="30"/>
    </location>
</feature>
<dbReference type="InterPro" id="IPR029068">
    <property type="entry name" value="Glyas_Bleomycin-R_OHBP_Dase"/>
</dbReference>
<dbReference type="Gene3D" id="3.10.180.10">
    <property type="entry name" value="2,3-Dihydroxybiphenyl 1,2-Dioxygenase, domain 1"/>
    <property type="match status" value="2"/>
</dbReference>